<feature type="signal peptide" evidence="1">
    <location>
        <begin position="1"/>
        <end position="30"/>
    </location>
</feature>
<feature type="chain" id="PRO_5047169924" evidence="1">
    <location>
        <begin position="31"/>
        <end position="591"/>
    </location>
</feature>
<dbReference type="PANTHER" id="PTHR33361:SF2">
    <property type="entry name" value="DUF885 DOMAIN-CONTAINING PROTEIN"/>
    <property type="match status" value="1"/>
</dbReference>
<protein>
    <submittedName>
        <fullName evidence="2">DUF885 domain-containing protein</fullName>
    </submittedName>
</protein>
<name>A0ABR7IB25_9FIRM</name>
<comment type="caution">
    <text evidence="2">The sequence shown here is derived from an EMBL/GenBank/DDBJ whole genome shotgun (WGS) entry which is preliminary data.</text>
</comment>
<evidence type="ECO:0000256" key="1">
    <source>
        <dbReference type="SAM" id="SignalP"/>
    </source>
</evidence>
<organism evidence="2 3">
    <name type="scientific">Roseburia yibonii</name>
    <dbReference type="NCBI Taxonomy" id="2763063"/>
    <lineage>
        <taxon>Bacteria</taxon>
        <taxon>Bacillati</taxon>
        <taxon>Bacillota</taxon>
        <taxon>Clostridia</taxon>
        <taxon>Lachnospirales</taxon>
        <taxon>Lachnospiraceae</taxon>
        <taxon>Roseburia</taxon>
    </lineage>
</organism>
<gene>
    <name evidence="2" type="ORF">H8Z76_09110</name>
</gene>
<dbReference type="EMBL" id="JACOQH010000006">
    <property type="protein sequence ID" value="MBC5754164.1"/>
    <property type="molecule type" value="Genomic_DNA"/>
</dbReference>
<proteinExistence type="predicted"/>
<dbReference type="InterPro" id="IPR010281">
    <property type="entry name" value="DUF885"/>
</dbReference>
<evidence type="ECO:0000313" key="3">
    <source>
        <dbReference type="Proteomes" id="UP000621540"/>
    </source>
</evidence>
<reference evidence="2 3" key="1">
    <citation type="submission" date="2020-08" db="EMBL/GenBank/DDBJ databases">
        <title>Genome public.</title>
        <authorList>
            <person name="Liu C."/>
            <person name="Sun Q."/>
        </authorList>
    </citation>
    <scope>NUCLEOTIDE SEQUENCE [LARGE SCALE GENOMIC DNA]</scope>
    <source>
        <strain evidence="2 3">BX0805</strain>
    </source>
</reference>
<keyword evidence="1" id="KW-0732">Signal</keyword>
<keyword evidence="3" id="KW-1185">Reference proteome</keyword>
<evidence type="ECO:0000313" key="2">
    <source>
        <dbReference type="EMBL" id="MBC5754164.1"/>
    </source>
</evidence>
<dbReference type="Pfam" id="PF05960">
    <property type="entry name" value="DUF885"/>
    <property type="match status" value="1"/>
</dbReference>
<dbReference type="Proteomes" id="UP000621540">
    <property type="component" value="Unassembled WGS sequence"/>
</dbReference>
<dbReference type="PANTHER" id="PTHR33361">
    <property type="entry name" value="GLR0591 PROTEIN"/>
    <property type="match status" value="1"/>
</dbReference>
<sequence length="591" mass="66599">MFQKKYLPIYGIFATLSAFSFLLLSQPADGSLKKTYTSFDCFCTDLFRESITSNTINLHYTLANPASYGIKDYKVSLGSIGKKSHERSLLELENANHILSGFSREQLSVPEQMTYDVLSDFINAELSGSAYYYYDEPLRSSTGTQAELPILLAEYTFRNEKDVTDYLELLSGLDTYFEGICTFEQEKSEAGLFMSGFAAKNIIAQCEQFLNSKDDHYLVNTFTTRIDAAGFLTSEQKDAYKAKNSQIFTEHVLPAYEHLKNCMNELSGTGNNEKGLCHLPDGKNYYTLVIRSCAGTSDSIPELEALVKNRRDSDLSGIGALLKKNPSLAVASESYDLSDSDPTAILNHLKDVITEDFPAPVETTFTVKYVDDALSDYLAPAFYLTAPIDDISQNCIYINPKSNYTKMKLFTTLAHEGYPGHLYQTVMTSTYGIPTVRSILNYPGYTEGWATYVEMQSYHYAGLDEDLATLLQLNQSAILSLYSTADFGIHYEGWSLDDTRDFFAKYGFTDPSTIQEIYELIVEEPGHYQKYYIGYLKFLQLQEQARSILKDDYSNARFHEAILRMGPAPFPILEKYLPVYLSAENQKGTVS</sequence>
<accession>A0ABR7IB25</accession>